<evidence type="ECO:0000256" key="1">
    <source>
        <dbReference type="SAM" id="Phobius"/>
    </source>
</evidence>
<dbReference type="InterPro" id="IPR006680">
    <property type="entry name" value="Amidohydro-rel"/>
</dbReference>
<dbReference type="SUPFAM" id="SSF51338">
    <property type="entry name" value="Composite domain of metallo-dependent hydrolases"/>
    <property type="match status" value="1"/>
</dbReference>
<dbReference type="Proteomes" id="UP000297647">
    <property type="component" value="Unassembled WGS sequence"/>
</dbReference>
<gene>
    <name evidence="3" type="ORF">E4S40_10965</name>
</gene>
<accession>A0A4Y9QSA4</accession>
<dbReference type="OrthoDB" id="9797498at2"/>
<dbReference type="GO" id="GO:0016810">
    <property type="term" value="F:hydrolase activity, acting on carbon-nitrogen (but not peptide) bonds"/>
    <property type="evidence" value="ECO:0007669"/>
    <property type="project" value="InterPro"/>
</dbReference>
<keyword evidence="1" id="KW-0472">Membrane</keyword>
<dbReference type="Pfam" id="PF01979">
    <property type="entry name" value="Amidohydro_1"/>
    <property type="match status" value="1"/>
</dbReference>
<dbReference type="PANTHER" id="PTHR43135">
    <property type="entry name" value="ALPHA-D-RIBOSE 1-METHYLPHOSPHONATE 5-TRIPHOSPHATE DIPHOSPHATASE"/>
    <property type="match status" value="1"/>
</dbReference>
<feature type="transmembrane region" description="Helical" evidence="1">
    <location>
        <begin position="7"/>
        <end position="28"/>
    </location>
</feature>
<keyword evidence="1" id="KW-1133">Transmembrane helix</keyword>
<dbReference type="PANTHER" id="PTHR43135:SF3">
    <property type="entry name" value="ALPHA-D-RIBOSE 1-METHYLPHOSPHONATE 5-TRIPHOSPHATE DIPHOSPHATASE"/>
    <property type="match status" value="1"/>
</dbReference>
<dbReference type="InterPro" id="IPR051781">
    <property type="entry name" value="Metallo-dep_Hydrolase"/>
</dbReference>
<dbReference type="InterPro" id="IPR011059">
    <property type="entry name" value="Metal-dep_hydrolase_composite"/>
</dbReference>
<keyword evidence="1" id="KW-0812">Transmembrane</keyword>
<dbReference type="AlphaFoldDB" id="A0A4Y9QSA4"/>
<reference evidence="3 4" key="1">
    <citation type="submission" date="2019-03" db="EMBL/GenBank/DDBJ databases">
        <title>Algoriphagus sp. nov, a new strain isolated from root system soil of mangrove plant Kandelia.</title>
        <authorList>
            <person name="Yin Q."/>
            <person name="Wang K."/>
            <person name="Song Z."/>
        </authorList>
    </citation>
    <scope>NUCLEOTIDE SEQUENCE [LARGE SCALE GENOMIC DNA]</scope>
    <source>
        <strain evidence="3 4">XY-J91</strain>
    </source>
</reference>
<dbReference type="EMBL" id="SPSB01000003">
    <property type="protein sequence ID" value="TFV94532.1"/>
    <property type="molecule type" value="Genomic_DNA"/>
</dbReference>
<keyword evidence="4" id="KW-1185">Reference proteome</keyword>
<dbReference type="InterPro" id="IPR032466">
    <property type="entry name" value="Metal_Hydrolase"/>
</dbReference>
<dbReference type="Gene3D" id="3.30.110.90">
    <property type="entry name" value="Amidohydrolase"/>
    <property type="match status" value="1"/>
</dbReference>
<organism evidence="3 4">
    <name type="scientific">Algoriphagus kandeliae</name>
    <dbReference type="NCBI Taxonomy" id="2562278"/>
    <lineage>
        <taxon>Bacteria</taxon>
        <taxon>Pseudomonadati</taxon>
        <taxon>Bacteroidota</taxon>
        <taxon>Cytophagia</taxon>
        <taxon>Cytophagales</taxon>
        <taxon>Cyclobacteriaceae</taxon>
        <taxon>Algoriphagus</taxon>
    </lineage>
</organism>
<dbReference type="SUPFAM" id="SSF51556">
    <property type="entry name" value="Metallo-dependent hydrolases"/>
    <property type="match status" value="1"/>
</dbReference>
<dbReference type="Gene3D" id="1.20.58.520">
    <property type="entry name" value="Amidohydrolase"/>
    <property type="match status" value="1"/>
</dbReference>
<keyword evidence="3" id="KW-0378">Hydrolase</keyword>
<evidence type="ECO:0000259" key="2">
    <source>
        <dbReference type="Pfam" id="PF01979"/>
    </source>
</evidence>
<dbReference type="Gene3D" id="3.40.50.10910">
    <property type="entry name" value="Amidohydrolase"/>
    <property type="match status" value="1"/>
</dbReference>
<proteinExistence type="predicted"/>
<protein>
    <submittedName>
        <fullName evidence="3">Amidohydrolase</fullName>
    </submittedName>
</protein>
<evidence type="ECO:0000313" key="4">
    <source>
        <dbReference type="Proteomes" id="UP000297647"/>
    </source>
</evidence>
<comment type="caution">
    <text evidence="3">The sequence shown here is derived from an EMBL/GenBank/DDBJ whole genome shotgun (WGS) entry which is preliminary data.</text>
</comment>
<name>A0A4Y9QSA4_9BACT</name>
<dbReference type="Gene3D" id="2.30.40.10">
    <property type="entry name" value="Urease, subunit C, domain 1"/>
    <property type="match status" value="1"/>
</dbReference>
<sequence length="477" mass="53522">MKIIKGIGFGLLGFVALVLLVLAIILIIDSNKTSYLKVNRVAEAEEDSYLIQNVHVIPMTKDTILMDRDVRIEGGIISEIGQNLDSEGLPMMDAQGAYLSPGLMDMHVHVWDEYELGLYLANGVTAVRNLWGLPMHLRMKDNLAKGKLLAPAFFTSGPKLSGPDYPGDDNLQLQSPEEAKEKIISYKERGYDFIKTYNGLTEELFDAILEQAAESEMDLVSHPSALVPYSYHFRNQIKTIEHVEDIVQQPLEFQLDTAKLQDVIDLYVSHPQSALCPTAVVFYNIYRLLTEDDILNQEELAAINPLIRDVDSQAQFDRWQGTKTSDPKVEDRIKNQHDFHLTIIQKLHENGANIVCGTDAGIGVTLPGYSIHQELNFYQQAGMSAFEALKTATANPAKVHDFLSQMGTIEEGKLANFVLTDSNPLEDLAVLQKPKVVAVKGRKINRETLDEFENRAKTRKNFIASGLRYAEYLLVER</sequence>
<feature type="domain" description="Amidohydrolase-related" evidence="2">
    <location>
        <begin position="344"/>
        <end position="442"/>
    </location>
</feature>
<evidence type="ECO:0000313" key="3">
    <source>
        <dbReference type="EMBL" id="TFV94532.1"/>
    </source>
</evidence>
<dbReference type="RefSeq" id="WP_135073953.1">
    <property type="nucleotide sequence ID" value="NZ_SPSB01000003.1"/>
</dbReference>